<dbReference type="Proteomes" id="UP000663525">
    <property type="component" value="Chromosome"/>
</dbReference>
<feature type="region of interest" description="Disordered" evidence="1">
    <location>
        <begin position="1"/>
        <end position="92"/>
    </location>
</feature>
<dbReference type="RefSeq" id="WP_229112928.1">
    <property type="nucleotide sequence ID" value="NZ_CP064787.1"/>
</dbReference>
<feature type="compositionally biased region" description="Polar residues" evidence="1">
    <location>
        <begin position="79"/>
        <end position="90"/>
    </location>
</feature>
<evidence type="ECO:0000313" key="2">
    <source>
        <dbReference type="EMBL" id="QSG06460.1"/>
    </source>
</evidence>
<evidence type="ECO:0000256" key="1">
    <source>
        <dbReference type="SAM" id="MobiDB-lite"/>
    </source>
</evidence>
<name>A0A897MWG6_9EURY</name>
<accession>A0A897MWG6</accession>
<evidence type="ECO:0000313" key="3">
    <source>
        <dbReference type="Proteomes" id="UP000663525"/>
    </source>
</evidence>
<proteinExistence type="predicted"/>
<sequence length="184" mass="19360">MSAATDDPQIDDQDPDEQDDVEPAGPDDPEGPDLGDDDHVDVDEDMVAAVAGGDEEESDDDQGVDDEQDQSSSDESGSKTPTETLTTGTSVGDMYCNALGMAAATTRESYGSGVSDRTDAMEEYADDARQIGLDDFVNEWMQEQGGFDEMSPGQGIVIGTAMFAMGVMIEDPALAENIAEEVGA</sequence>
<dbReference type="GeneID" id="68855697"/>
<gene>
    <name evidence="2" type="ORF">HSR121_2129</name>
</gene>
<feature type="compositionally biased region" description="Acidic residues" evidence="1">
    <location>
        <begin position="8"/>
        <end position="46"/>
    </location>
</feature>
<dbReference type="EMBL" id="CP064787">
    <property type="protein sequence ID" value="QSG06460.1"/>
    <property type="molecule type" value="Genomic_DNA"/>
</dbReference>
<feature type="compositionally biased region" description="Acidic residues" evidence="1">
    <location>
        <begin position="53"/>
        <end position="69"/>
    </location>
</feature>
<dbReference type="AlphaFoldDB" id="A0A897MWG6"/>
<reference evidence="2" key="1">
    <citation type="submission" date="2020-11" db="EMBL/GenBank/DDBJ databases">
        <title>Carbohydrate-dependent, anaerobic sulfur respiration: A novel catabolism in halophilic archaea.</title>
        <authorList>
            <person name="Sorokin D.Y."/>
            <person name="Messina E."/>
            <person name="Smedile F."/>
            <person name="La Cono V."/>
            <person name="Hallsworth J.E."/>
            <person name="Yakimov M.M."/>
        </authorList>
    </citation>
    <scope>NUCLEOTIDE SEQUENCE</scope>
    <source>
        <strain evidence="2">HSR12-1</strain>
    </source>
</reference>
<protein>
    <submittedName>
        <fullName evidence="2">Uncharacterized protein</fullName>
    </submittedName>
</protein>
<organism evidence="2 3">
    <name type="scientific">Halapricum desulfuricans</name>
    <dbReference type="NCBI Taxonomy" id="2841257"/>
    <lineage>
        <taxon>Archaea</taxon>
        <taxon>Methanobacteriati</taxon>
        <taxon>Methanobacteriota</taxon>
        <taxon>Stenosarchaea group</taxon>
        <taxon>Halobacteria</taxon>
        <taxon>Halobacteriales</taxon>
        <taxon>Haloarculaceae</taxon>
        <taxon>Halapricum</taxon>
    </lineage>
</organism>